<evidence type="ECO:0000313" key="3">
    <source>
        <dbReference type="Proteomes" id="UP001595476"/>
    </source>
</evidence>
<dbReference type="EMBL" id="JBHRSZ010000004">
    <property type="protein sequence ID" value="MFC3151421.1"/>
    <property type="molecule type" value="Genomic_DNA"/>
</dbReference>
<dbReference type="PROSITE" id="PS51257">
    <property type="entry name" value="PROKAR_LIPOPROTEIN"/>
    <property type="match status" value="1"/>
</dbReference>
<keyword evidence="1" id="KW-0732">Signal</keyword>
<dbReference type="Proteomes" id="UP001595476">
    <property type="component" value="Unassembled WGS sequence"/>
</dbReference>
<proteinExistence type="predicted"/>
<gene>
    <name evidence="2" type="ORF">ACFOEK_10325</name>
</gene>
<dbReference type="RefSeq" id="WP_386720146.1">
    <property type="nucleotide sequence ID" value="NZ_JBHRSZ010000004.1"/>
</dbReference>
<sequence>MKLTNTLATLLTLAVLGGCSSSSDSNSSTGAAKVAGESSLSGTWSQSFPLDLTSQNDEVNIVHNKSVLTESGQTAEIASCFLDPSKTSYDIENSTLNARPITFGNTTITPSSYEIISDTELKETDSGDASRILNKMSNYSAIRDSFIDLEIEGIQSITDQAPTCITAGIQTRGNGSGIDVYRSLDIRFDADDSIYVLNIIYPKSMTVGTYEVNSSKLTPEGEFADVELRSNNTEITEAFGTENLFPIQFSGASSSRQEIEFYQLDEKKCLEPLIYYLLTNNLMKYEFRVSSS</sequence>
<reference evidence="3" key="1">
    <citation type="journal article" date="2019" name="Int. J. Syst. Evol. Microbiol.">
        <title>The Global Catalogue of Microorganisms (GCM) 10K type strain sequencing project: providing services to taxonomists for standard genome sequencing and annotation.</title>
        <authorList>
            <consortium name="The Broad Institute Genomics Platform"/>
            <consortium name="The Broad Institute Genome Sequencing Center for Infectious Disease"/>
            <person name="Wu L."/>
            <person name="Ma J."/>
        </authorList>
    </citation>
    <scope>NUCLEOTIDE SEQUENCE [LARGE SCALE GENOMIC DNA]</scope>
    <source>
        <strain evidence="3">KCTC 52438</strain>
    </source>
</reference>
<evidence type="ECO:0000313" key="2">
    <source>
        <dbReference type="EMBL" id="MFC3151421.1"/>
    </source>
</evidence>
<organism evidence="2 3">
    <name type="scientific">Litoribrevibacter euphylliae</name>
    <dbReference type="NCBI Taxonomy" id="1834034"/>
    <lineage>
        <taxon>Bacteria</taxon>
        <taxon>Pseudomonadati</taxon>
        <taxon>Pseudomonadota</taxon>
        <taxon>Gammaproteobacteria</taxon>
        <taxon>Oceanospirillales</taxon>
        <taxon>Oceanospirillaceae</taxon>
        <taxon>Litoribrevibacter</taxon>
    </lineage>
</organism>
<evidence type="ECO:0000256" key="1">
    <source>
        <dbReference type="SAM" id="SignalP"/>
    </source>
</evidence>
<feature type="signal peptide" evidence="1">
    <location>
        <begin position="1"/>
        <end position="17"/>
    </location>
</feature>
<keyword evidence="3" id="KW-1185">Reference proteome</keyword>
<name>A0ABV7HIN8_9GAMM</name>
<comment type="caution">
    <text evidence="2">The sequence shown here is derived from an EMBL/GenBank/DDBJ whole genome shotgun (WGS) entry which is preliminary data.</text>
</comment>
<feature type="chain" id="PRO_5047145389" description="Lipoprotein" evidence="1">
    <location>
        <begin position="18"/>
        <end position="292"/>
    </location>
</feature>
<accession>A0ABV7HIN8</accession>
<protein>
    <recommendedName>
        <fullName evidence="4">Lipoprotein</fullName>
    </recommendedName>
</protein>
<evidence type="ECO:0008006" key="4">
    <source>
        <dbReference type="Google" id="ProtNLM"/>
    </source>
</evidence>